<evidence type="ECO:0000256" key="3">
    <source>
        <dbReference type="ARBA" id="ARBA00022448"/>
    </source>
</evidence>
<evidence type="ECO:0000313" key="11">
    <source>
        <dbReference type="EMBL" id="MEQ2558369.1"/>
    </source>
</evidence>
<feature type="transmembrane region" description="Helical" evidence="9">
    <location>
        <begin position="104"/>
        <end position="132"/>
    </location>
</feature>
<dbReference type="Proteomes" id="UP001454489">
    <property type="component" value="Unassembled WGS sequence"/>
</dbReference>
<evidence type="ECO:0000256" key="5">
    <source>
        <dbReference type="ARBA" id="ARBA00022519"/>
    </source>
</evidence>
<feature type="transmembrane region" description="Helical" evidence="9">
    <location>
        <begin position="229"/>
        <end position="248"/>
    </location>
</feature>
<keyword evidence="3 9" id="KW-0813">Transport</keyword>
<evidence type="ECO:0000256" key="7">
    <source>
        <dbReference type="ARBA" id="ARBA00022989"/>
    </source>
</evidence>
<organism evidence="11 12">
    <name type="scientific">Maccoyibacter intestinihominis</name>
    <dbReference type="NCBI Taxonomy" id="3133499"/>
    <lineage>
        <taxon>Bacteria</taxon>
        <taxon>Bacillati</taxon>
        <taxon>Bacillota</taxon>
        <taxon>Clostridia</taxon>
        <taxon>Lachnospirales</taxon>
        <taxon>Lachnospiraceae</taxon>
        <taxon>Maccoyibacter</taxon>
    </lineage>
</organism>
<sequence>MIKDLKELYAYRQMIFSLVKKDLRGRYKGSVLGFMWTFINPLLQMGVYTLVFSIILRNDIDKYYLFLFVALVPWIFFSASLTGGADSVLASKDMLKKIYFPREVLPISYVTGAFVNMLLSFVVIFGVIIFTGHGLNPLALLTLPIIMLVEYVMALGIALLSSALTVYFRDLSYILGIIAMIWQYLTPIMYSSDLVPDKLRPLWNLNPMTPVIEAYRSVLYAKQVPQLSTLIQAAVLGVIVCVIGYISFRKLQKGFAEEL</sequence>
<feature type="transmembrane region" description="Helical" evidence="9">
    <location>
        <begin position="171"/>
        <end position="190"/>
    </location>
</feature>
<evidence type="ECO:0000256" key="2">
    <source>
        <dbReference type="ARBA" id="ARBA00007783"/>
    </source>
</evidence>
<dbReference type="PANTHER" id="PTHR30413:SF8">
    <property type="entry name" value="TRANSPORT PERMEASE PROTEIN"/>
    <property type="match status" value="1"/>
</dbReference>
<comment type="similarity">
    <text evidence="2 9">Belongs to the ABC-2 integral membrane protein family.</text>
</comment>
<protein>
    <recommendedName>
        <fullName evidence="9">Transport permease protein</fullName>
    </recommendedName>
</protein>
<dbReference type="PANTHER" id="PTHR30413">
    <property type="entry name" value="INNER MEMBRANE TRANSPORT PERMEASE"/>
    <property type="match status" value="1"/>
</dbReference>
<evidence type="ECO:0000313" key="12">
    <source>
        <dbReference type="Proteomes" id="UP001454489"/>
    </source>
</evidence>
<feature type="transmembrane region" description="Helical" evidence="9">
    <location>
        <begin position="31"/>
        <end position="57"/>
    </location>
</feature>
<dbReference type="EMBL" id="JBBMEX010000011">
    <property type="protein sequence ID" value="MEQ2558369.1"/>
    <property type="molecule type" value="Genomic_DNA"/>
</dbReference>
<evidence type="ECO:0000256" key="6">
    <source>
        <dbReference type="ARBA" id="ARBA00022692"/>
    </source>
</evidence>
<comment type="caution">
    <text evidence="11">The sequence shown here is derived from an EMBL/GenBank/DDBJ whole genome shotgun (WGS) entry which is preliminary data.</text>
</comment>
<accession>A0ABV1HF92</accession>
<evidence type="ECO:0000256" key="4">
    <source>
        <dbReference type="ARBA" id="ARBA00022475"/>
    </source>
</evidence>
<reference evidence="11 12" key="1">
    <citation type="submission" date="2024-03" db="EMBL/GenBank/DDBJ databases">
        <title>Human intestinal bacterial collection.</title>
        <authorList>
            <person name="Pauvert C."/>
            <person name="Hitch T.C.A."/>
            <person name="Clavel T."/>
        </authorList>
    </citation>
    <scope>NUCLEOTIDE SEQUENCE [LARGE SCALE GENOMIC DNA]</scope>
    <source>
        <strain evidence="11 12">CLA-AA-H185</strain>
    </source>
</reference>
<keyword evidence="7 9" id="KW-1133">Transmembrane helix</keyword>
<evidence type="ECO:0000256" key="8">
    <source>
        <dbReference type="ARBA" id="ARBA00023136"/>
    </source>
</evidence>
<evidence type="ECO:0000256" key="9">
    <source>
        <dbReference type="RuleBase" id="RU361157"/>
    </source>
</evidence>
<name>A0ABV1HF92_9FIRM</name>
<evidence type="ECO:0000256" key="1">
    <source>
        <dbReference type="ARBA" id="ARBA00004429"/>
    </source>
</evidence>
<keyword evidence="5" id="KW-0997">Cell inner membrane</keyword>
<proteinExistence type="inferred from homology"/>
<comment type="subcellular location">
    <subcellularLocation>
        <location evidence="1">Cell inner membrane</location>
        <topology evidence="1">Multi-pass membrane protein</topology>
    </subcellularLocation>
    <subcellularLocation>
        <location evidence="9">Cell membrane</location>
        <topology evidence="9">Multi-pass membrane protein</topology>
    </subcellularLocation>
</comment>
<dbReference type="RefSeq" id="WP_353531192.1">
    <property type="nucleotide sequence ID" value="NZ_JBBMEX010000011.1"/>
</dbReference>
<keyword evidence="8 9" id="KW-0472">Membrane</keyword>
<feature type="domain" description="ABC transmembrane type-2" evidence="10">
    <location>
        <begin position="32"/>
        <end position="251"/>
    </location>
</feature>
<keyword evidence="6 9" id="KW-0812">Transmembrane</keyword>
<keyword evidence="4 9" id="KW-1003">Cell membrane</keyword>
<evidence type="ECO:0000259" key="10">
    <source>
        <dbReference type="PROSITE" id="PS51012"/>
    </source>
</evidence>
<dbReference type="PROSITE" id="PS51012">
    <property type="entry name" value="ABC_TM2"/>
    <property type="match status" value="1"/>
</dbReference>
<dbReference type="InterPro" id="IPR013525">
    <property type="entry name" value="ABC2_TM"/>
</dbReference>
<gene>
    <name evidence="11" type="ORF">WMO43_10900</name>
</gene>
<keyword evidence="12" id="KW-1185">Reference proteome</keyword>
<feature type="transmembrane region" description="Helical" evidence="9">
    <location>
        <begin position="138"/>
        <end position="159"/>
    </location>
</feature>
<feature type="transmembrane region" description="Helical" evidence="9">
    <location>
        <begin position="63"/>
        <end position="83"/>
    </location>
</feature>
<dbReference type="Pfam" id="PF01061">
    <property type="entry name" value="ABC2_membrane"/>
    <property type="match status" value="1"/>
</dbReference>
<dbReference type="InterPro" id="IPR047817">
    <property type="entry name" value="ABC2_TM_bact-type"/>
</dbReference>